<evidence type="ECO:0000313" key="2">
    <source>
        <dbReference type="Proteomes" id="UP000243542"/>
    </source>
</evidence>
<proteinExistence type="predicted"/>
<reference evidence="1 2" key="1">
    <citation type="submission" date="2017-10" db="EMBL/GenBank/DDBJ databases">
        <title>Sequencing the genomes of 1000 actinobacteria strains.</title>
        <authorList>
            <person name="Klenk H.-P."/>
        </authorList>
    </citation>
    <scope>NUCLEOTIDE SEQUENCE [LARGE SCALE GENOMIC DNA]</scope>
    <source>
        <strain evidence="1 2">DSM 46092</strain>
    </source>
</reference>
<gene>
    <name evidence="1" type="ORF">ATK36_5145</name>
</gene>
<dbReference type="EMBL" id="PDJK01000002">
    <property type="protein sequence ID" value="PFG49951.1"/>
    <property type="molecule type" value="Genomic_DNA"/>
</dbReference>
<name>A0A2A9FGS8_9PSEU</name>
<comment type="caution">
    <text evidence="1">The sequence shown here is derived from an EMBL/GenBank/DDBJ whole genome shotgun (WGS) entry which is preliminary data.</text>
</comment>
<accession>A0A2A9FGS8</accession>
<dbReference type="AlphaFoldDB" id="A0A2A9FGS8"/>
<protein>
    <submittedName>
        <fullName evidence="1">Uncharacterized protein</fullName>
    </submittedName>
</protein>
<dbReference type="Proteomes" id="UP000243542">
    <property type="component" value="Unassembled WGS sequence"/>
</dbReference>
<organism evidence="1 2">
    <name type="scientific">Amycolatopsis sulphurea</name>
    <dbReference type="NCBI Taxonomy" id="76022"/>
    <lineage>
        <taxon>Bacteria</taxon>
        <taxon>Bacillati</taxon>
        <taxon>Actinomycetota</taxon>
        <taxon>Actinomycetes</taxon>
        <taxon>Pseudonocardiales</taxon>
        <taxon>Pseudonocardiaceae</taxon>
        <taxon>Amycolatopsis</taxon>
    </lineage>
</organism>
<keyword evidence="2" id="KW-1185">Reference proteome</keyword>
<sequence>MGVLVGAGVTDRFVLSGSVLTHPSRGEAAIRTAAQAPPGALTVVTDPEPTGPPTAVRTMVAACESIPAGSTHHLVVQDDMLLAPGLFDRARAAIAAMPGAALALFSLWDSRNGGAVRLGALAGVRWVRAVNEYTPCAALILPSAVAAGYVGYVRQRWDAWPEDILMHQYLRAAGVPCFVSVPNLAEHDDPPSIAGNAFRGPRRSACYRPHDRPGQEDRRLDALPAVPFFKNGVAQCVVRVPHADPPRWLHLETEPYLSGLGARQLTAPRVRGLDPVAVQGTWLTAYALGVLTRDANGEVDRGVAAEALRTIGAGGISNSTPPQVIREVQDQLAGVAERGLLAGHEAELLPRRTKPEITVEGAESTLGEHLVQALTDRGHPVTASTVDERDTVVVRHAGGRLRLDDRELYGPGCPADSVIGKLVWASLRGKPMRIPDGAPAVLRPRHVWDLAEAVSSAVDGHGAGGIESPEISVPELAEIIAQVVRPVPIHDERACPPPATPVLASPRWKAEFRYRLHHFAQWLAYESEGAGAATST</sequence>
<evidence type="ECO:0000313" key="1">
    <source>
        <dbReference type="EMBL" id="PFG49951.1"/>
    </source>
</evidence>